<reference evidence="2" key="1">
    <citation type="journal article" date="2019" name="Int. J. Syst. Evol. Microbiol.">
        <title>The Global Catalogue of Microorganisms (GCM) 10K type strain sequencing project: providing services to taxonomists for standard genome sequencing and annotation.</title>
        <authorList>
            <consortium name="The Broad Institute Genomics Platform"/>
            <consortium name="The Broad Institute Genome Sequencing Center for Infectious Disease"/>
            <person name="Wu L."/>
            <person name="Ma J."/>
        </authorList>
    </citation>
    <scope>NUCLEOTIDE SEQUENCE [LARGE SCALE GENOMIC DNA]</scope>
    <source>
        <strain evidence="2">ICMP 6774ER</strain>
    </source>
</reference>
<name>A0ABW4TDF4_9ACTN</name>
<comment type="caution">
    <text evidence="1">The sequence shown here is derived from an EMBL/GenBank/DDBJ whole genome shotgun (WGS) entry which is preliminary data.</text>
</comment>
<dbReference type="EMBL" id="JBHUFV010000074">
    <property type="protein sequence ID" value="MFD1938771.1"/>
    <property type="molecule type" value="Genomic_DNA"/>
</dbReference>
<dbReference type="RefSeq" id="WP_379580865.1">
    <property type="nucleotide sequence ID" value="NZ_JBHUFV010000074.1"/>
</dbReference>
<evidence type="ECO:0008006" key="3">
    <source>
        <dbReference type="Google" id="ProtNLM"/>
    </source>
</evidence>
<gene>
    <name evidence="1" type="ORF">ACFSKW_45645</name>
</gene>
<sequence length="190" mass="20779">MRESHGSVLDFLARQPGPVTIPSLTKALSTHLGRTIISVPYDPASIQMPTCNHSQMTGLWVHIEEPQPPHDTRDLVFYPASEDYPPPLQLGCWGPEIGHVLMDDPTQAEQRLEQLAHVLAPTLLEFGGMELIHSLRARTSDYSDVQEQRAEAFGVLVVARMLPRIATATSSGLIGSLGSPLLNPFRAGRA</sequence>
<keyword evidence="2" id="KW-1185">Reference proteome</keyword>
<dbReference type="Proteomes" id="UP001597368">
    <property type="component" value="Unassembled WGS sequence"/>
</dbReference>
<accession>A0ABW4TDF4</accession>
<proteinExistence type="predicted"/>
<evidence type="ECO:0000313" key="2">
    <source>
        <dbReference type="Proteomes" id="UP001597368"/>
    </source>
</evidence>
<evidence type="ECO:0000313" key="1">
    <source>
        <dbReference type="EMBL" id="MFD1938771.1"/>
    </source>
</evidence>
<organism evidence="1 2">
    <name type="scientific">Nonomuraea mangrovi</name>
    <dbReference type="NCBI Taxonomy" id="2316207"/>
    <lineage>
        <taxon>Bacteria</taxon>
        <taxon>Bacillati</taxon>
        <taxon>Actinomycetota</taxon>
        <taxon>Actinomycetes</taxon>
        <taxon>Streptosporangiales</taxon>
        <taxon>Streptosporangiaceae</taxon>
        <taxon>Nonomuraea</taxon>
    </lineage>
</organism>
<protein>
    <recommendedName>
        <fullName evidence="3">Transcriptional regulator</fullName>
    </recommendedName>
</protein>